<keyword evidence="1" id="KW-0732">Signal</keyword>
<sequence length="104" mass="12102">MKTNFLILSLLLSTNAHCADDSEWNVIAKKLKARIETQIAKHSLPGYCNVFIEFKHSKYHAIVTRVNTNGDFKICKVSKHLIKKGEKFRYRTPEKYLRIHVANE</sequence>
<evidence type="ECO:0000256" key="1">
    <source>
        <dbReference type="SAM" id="SignalP"/>
    </source>
</evidence>
<evidence type="ECO:0000313" key="2">
    <source>
        <dbReference type="EMBL" id="KGY10584.1"/>
    </source>
</evidence>
<dbReference type="STRING" id="379097.SE23_20545"/>
<dbReference type="EMBL" id="JRWP01000002">
    <property type="protein sequence ID" value="KGY10584.1"/>
    <property type="molecule type" value="Genomic_DNA"/>
</dbReference>
<protein>
    <submittedName>
        <fullName evidence="2">Uncharacterized protein</fullName>
    </submittedName>
</protein>
<comment type="caution">
    <text evidence="2">The sequence shown here is derived from an EMBL/GenBank/DDBJ whole genome shotgun (WGS) entry which is preliminary data.</text>
</comment>
<proteinExistence type="predicted"/>
<evidence type="ECO:0000313" key="3">
    <source>
        <dbReference type="Proteomes" id="UP000030451"/>
    </source>
</evidence>
<reference evidence="2 3" key="1">
    <citation type="submission" date="2014-10" db="EMBL/GenBank/DDBJ databases">
        <title>Genome sequencing of Vibrio sinaloensis T08.</title>
        <authorList>
            <person name="Chan K.-G."/>
            <person name="Mohamad N.I."/>
        </authorList>
    </citation>
    <scope>NUCLEOTIDE SEQUENCE [LARGE SCALE GENOMIC DNA]</scope>
    <source>
        <strain evidence="2 3">T08</strain>
    </source>
</reference>
<dbReference type="OrthoDB" id="5906338at2"/>
<name>A0A0A5I4C2_PHOS4</name>
<gene>
    <name evidence="2" type="ORF">NM06_00550</name>
</gene>
<dbReference type="Proteomes" id="UP000030451">
    <property type="component" value="Unassembled WGS sequence"/>
</dbReference>
<feature type="chain" id="PRO_5002011471" evidence="1">
    <location>
        <begin position="19"/>
        <end position="104"/>
    </location>
</feature>
<dbReference type="AlphaFoldDB" id="A0A0A5I4C2"/>
<dbReference type="RefSeq" id="WP_038186871.1">
    <property type="nucleotide sequence ID" value="NZ_JRWP01000002.1"/>
</dbReference>
<feature type="signal peptide" evidence="1">
    <location>
        <begin position="1"/>
        <end position="18"/>
    </location>
</feature>
<organism evidence="2 3">
    <name type="scientific">Photobacterium sp. (strain ATCC 43367)</name>
    <dbReference type="NCBI Taxonomy" id="379097"/>
    <lineage>
        <taxon>Bacteria</taxon>
        <taxon>Pseudomonadati</taxon>
        <taxon>Pseudomonadota</taxon>
        <taxon>Gammaproteobacteria</taxon>
        <taxon>Vibrionales</taxon>
        <taxon>Vibrionaceae</taxon>
        <taxon>Vibrio</taxon>
        <taxon>Vibrio oreintalis group</taxon>
    </lineage>
</organism>
<accession>A0A0A5I4C2</accession>